<evidence type="ECO:0000313" key="4">
    <source>
        <dbReference type="Proteomes" id="UP000283766"/>
    </source>
</evidence>
<proteinExistence type="predicted"/>
<dbReference type="EMBL" id="QRJL01000002">
    <property type="protein sequence ID" value="RHH33686.1"/>
    <property type="molecule type" value="Genomic_DNA"/>
</dbReference>
<gene>
    <name evidence="2" type="ORF">Bun01g_22470</name>
    <name evidence="3" type="ORF">DW216_05960</name>
</gene>
<evidence type="ECO:0000313" key="2">
    <source>
        <dbReference type="EMBL" id="BBK87877.1"/>
    </source>
</evidence>
<dbReference type="Proteomes" id="UP000283766">
    <property type="component" value="Unassembled WGS sequence"/>
</dbReference>
<evidence type="ECO:0000313" key="3">
    <source>
        <dbReference type="EMBL" id="RHH33686.1"/>
    </source>
</evidence>
<feature type="transmembrane region" description="Helical" evidence="1">
    <location>
        <begin position="229"/>
        <end position="246"/>
    </location>
</feature>
<reference evidence="3 4" key="1">
    <citation type="submission" date="2018-08" db="EMBL/GenBank/DDBJ databases">
        <title>A genome reference for cultivated species of the human gut microbiota.</title>
        <authorList>
            <person name="Zou Y."/>
            <person name="Xue W."/>
            <person name="Luo G."/>
        </authorList>
    </citation>
    <scope>NUCLEOTIDE SEQUENCE [LARGE SCALE GENOMIC DNA]</scope>
    <source>
        <strain evidence="3 4">AM18-14LB</strain>
    </source>
</reference>
<keyword evidence="1" id="KW-0472">Membrane</keyword>
<dbReference type="RefSeq" id="WP_118274134.1">
    <property type="nucleotide sequence ID" value="NZ_QRJL01000002.1"/>
</dbReference>
<dbReference type="KEGG" id="bun:Bun01g_22470"/>
<keyword evidence="1" id="KW-0812">Transmembrane</keyword>
<evidence type="ECO:0000256" key="1">
    <source>
        <dbReference type="SAM" id="Phobius"/>
    </source>
</evidence>
<evidence type="ECO:0000313" key="5">
    <source>
        <dbReference type="Proteomes" id="UP000320533"/>
    </source>
</evidence>
<protein>
    <recommendedName>
        <fullName evidence="6">Transmembrane protein</fullName>
    </recommendedName>
</protein>
<keyword evidence="1" id="KW-1133">Transmembrane helix</keyword>
<dbReference type="Proteomes" id="UP000320533">
    <property type="component" value="Chromosome"/>
</dbReference>
<dbReference type="EMBL" id="AP019724">
    <property type="protein sequence ID" value="BBK87877.1"/>
    <property type="molecule type" value="Genomic_DNA"/>
</dbReference>
<feature type="transmembrane region" description="Helical" evidence="1">
    <location>
        <begin position="188"/>
        <end position="209"/>
    </location>
</feature>
<evidence type="ECO:0008006" key="6">
    <source>
        <dbReference type="Google" id="ProtNLM"/>
    </source>
</evidence>
<reference evidence="2 5" key="2">
    <citation type="submission" date="2019-06" db="EMBL/GenBank/DDBJ databases">
        <title>Complete genome sequence of Bacteroides uniformis NBRC 113350.</title>
        <authorList>
            <person name="Miura T."/>
            <person name="Furukawa M."/>
            <person name="Shimamura M."/>
            <person name="Ohyama Y."/>
            <person name="Yamazoe A."/>
            <person name="Kawasaki H."/>
        </authorList>
    </citation>
    <scope>NUCLEOTIDE SEQUENCE [LARGE SCALE GENOMIC DNA]</scope>
    <source>
        <strain evidence="2 5">NBRC 113350</strain>
    </source>
</reference>
<accession>A0A414WH31</accession>
<sequence length="277" mass="31949">MISIILCIYFYIKAKKVKQPTYAVRTIRLIEPKIKNIGNINISYLENKIENLSVSKIALWNSGRDTIDYTDVAKNDNLKIIIDSQYRILDCSILFQKNKANSFTVEISNDGKAVAINFDYFDCNEGVILQVFHTGNSSNNISLIGRIKSVNRIKRKGEQKRNNSKPSFINKASIAIIKIAAKFVRTRLYRYTAIVFFIYLCLLFCYSFFVDAETITSLFYGNNSKFSMQFLLLLLAISYFYIAYITSNNNIPKGFDIFNEEFLSEDKEDNKDIKVCE</sequence>
<organism evidence="3 4">
    <name type="scientific">Bacteroides uniformis</name>
    <dbReference type="NCBI Taxonomy" id="820"/>
    <lineage>
        <taxon>Bacteria</taxon>
        <taxon>Pseudomonadati</taxon>
        <taxon>Bacteroidota</taxon>
        <taxon>Bacteroidia</taxon>
        <taxon>Bacteroidales</taxon>
        <taxon>Bacteroidaceae</taxon>
        <taxon>Bacteroides</taxon>
    </lineage>
</organism>
<dbReference type="AlphaFoldDB" id="A0A414WH31"/>
<name>A0A414WH31_BACUN</name>